<organism evidence="1 2">
    <name type="scientific">Apostasia shenzhenica</name>
    <dbReference type="NCBI Taxonomy" id="1088818"/>
    <lineage>
        <taxon>Eukaryota</taxon>
        <taxon>Viridiplantae</taxon>
        <taxon>Streptophyta</taxon>
        <taxon>Embryophyta</taxon>
        <taxon>Tracheophyta</taxon>
        <taxon>Spermatophyta</taxon>
        <taxon>Magnoliopsida</taxon>
        <taxon>Liliopsida</taxon>
        <taxon>Asparagales</taxon>
        <taxon>Orchidaceae</taxon>
        <taxon>Apostasioideae</taxon>
        <taxon>Apostasia</taxon>
    </lineage>
</organism>
<evidence type="ECO:0008006" key="3">
    <source>
        <dbReference type="Google" id="ProtNLM"/>
    </source>
</evidence>
<protein>
    <recommendedName>
        <fullName evidence="3">RING-type domain-containing protein</fullName>
    </recommendedName>
</protein>
<name>A0A2I0BCF9_9ASPA</name>
<dbReference type="PANTHER" id="PTHR31150:SF21">
    <property type="entry name" value="OS02G0794000 PROTEIN"/>
    <property type="match status" value="1"/>
</dbReference>
<evidence type="ECO:0000313" key="2">
    <source>
        <dbReference type="Proteomes" id="UP000236161"/>
    </source>
</evidence>
<accession>A0A2I0BCF9</accession>
<dbReference type="Proteomes" id="UP000236161">
    <property type="component" value="Unassembled WGS sequence"/>
</dbReference>
<sequence>MPSFAGAYSVASTGGGFSFPTNNVNAPATAAARTCLVKSKGAAMSLPCATVPNSLAQSIKGKGIATSQLSAVTRKAGIPRRRRKVRFATADAIVKFLNSYREMSIASHIRDAAVTNIDHKMKPLGESCQLCELDMAFWPKTCESPRPNHRELPSAAILPCGHCYHLSCLDLISDNAAEPQCISCL</sequence>
<dbReference type="SUPFAM" id="SSF57850">
    <property type="entry name" value="RING/U-box"/>
    <property type="match status" value="1"/>
</dbReference>
<proteinExistence type="predicted"/>
<dbReference type="OrthoDB" id="624477at2759"/>
<evidence type="ECO:0000313" key="1">
    <source>
        <dbReference type="EMBL" id="PKA65478.1"/>
    </source>
</evidence>
<gene>
    <name evidence="1" type="ORF">AXF42_Ash005812</name>
</gene>
<dbReference type="PANTHER" id="PTHR31150">
    <property type="entry name" value="EXPRESSED PROTEIN"/>
    <property type="match status" value="1"/>
</dbReference>
<reference evidence="1 2" key="1">
    <citation type="journal article" date="2017" name="Nature">
        <title>The Apostasia genome and the evolution of orchids.</title>
        <authorList>
            <person name="Zhang G.Q."/>
            <person name="Liu K.W."/>
            <person name="Li Z."/>
            <person name="Lohaus R."/>
            <person name="Hsiao Y.Y."/>
            <person name="Niu S.C."/>
            <person name="Wang J.Y."/>
            <person name="Lin Y.C."/>
            <person name="Xu Q."/>
            <person name="Chen L.J."/>
            <person name="Yoshida K."/>
            <person name="Fujiwara S."/>
            <person name="Wang Z.W."/>
            <person name="Zhang Y.Q."/>
            <person name="Mitsuda N."/>
            <person name="Wang M."/>
            <person name="Liu G.H."/>
            <person name="Pecoraro L."/>
            <person name="Huang H.X."/>
            <person name="Xiao X.J."/>
            <person name="Lin M."/>
            <person name="Wu X.Y."/>
            <person name="Wu W.L."/>
            <person name="Chen Y.Y."/>
            <person name="Chang S.B."/>
            <person name="Sakamoto S."/>
            <person name="Ohme-Takagi M."/>
            <person name="Yagi M."/>
            <person name="Zeng S.J."/>
            <person name="Shen C.Y."/>
            <person name="Yeh C.M."/>
            <person name="Luo Y.B."/>
            <person name="Tsai W.C."/>
            <person name="Van de Peer Y."/>
            <person name="Liu Z.J."/>
        </authorList>
    </citation>
    <scope>NUCLEOTIDE SEQUENCE [LARGE SCALE GENOMIC DNA]</scope>
    <source>
        <strain evidence="2">cv. Shenzhen</strain>
        <tissue evidence="1">Stem</tissue>
    </source>
</reference>
<dbReference type="AlphaFoldDB" id="A0A2I0BCF9"/>
<dbReference type="EMBL" id="KZ451895">
    <property type="protein sequence ID" value="PKA65478.1"/>
    <property type="molecule type" value="Genomic_DNA"/>
</dbReference>
<keyword evidence="2" id="KW-1185">Reference proteome</keyword>